<organism evidence="1 2">
    <name type="scientific">Mya arenaria</name>
    <name type="common">Soft-shell clam</name>
    <dbReference type="NCBI Taxonomy" id="6604"/>
    <lineage>
        <taxon>Eukaryota</taxon>
        <taxon>Metazoa</taxon>
        <taxon>Spiralia</taxon>
        <taxon>Lophotrochozoa</taxon>
        <taxon>Mollusca</taxon>
        <taxon>Bivalvia</taxon>
        <taxon>Autobranchia</taxon>
        <taxon>Heteroconchia</taxon>
        <taxon>Euheterodonta</taxon>
        <taxon>Imparidentia</taxon>
        <taxon>Neoheterodontei</taxon>
        <taxon>Myida</taxon>
        <taxon>Myoidea</taxon>
        <taxon>Myidae</taxon>
        <taxon>Mya</taxon>
    </lineage>
</organism>
<sequence length="94" mass="10486">MTFTLERLPIDTVVRETCVPTKCDISVCLGRTCPAVPRAVCRPDGCGGCRDTWFLDNKLVDCLSDECPPRVPIIKCVDDPCKYFGHYCPTAECR</sequence>
<proteinExistence type="predicted"/>
<evidence type="ECO:0000313" key="1">
    <source>
        <dbReference type="EMBL" id="WAR29059.1"/>
    </source>
</evidence>
<name>A0ABY7G6S6_MYAAR</name>
<evidence type="ECO:0000313" key="2">
    <source>
        <dbReference type="Proteomes" id="UP001164746"/>
    </source>
</evidence>
<reference evidence="1" key="1">
    <citation type="submission" date="2022-11" db="EMBL/GenBank/DDBJ databases">
        <title>Centuries of genome instability and evolution in soft-shell clam transmissible cancer (bioRxiv).</title>
        <authorList>
            <person name="Hart S.F.M."/>
            <person name="Yonemitsu M.A."/>
            <person name="Giersch R.M."/>
            <person name="Beal B.F."/>
            <person name="Arriagada G."/>
            <person name="Davis B.W."/>
            <person name="Ostrander E.A."/>
            <person name="Goff S.P."/>
            <person name="Metzger M.J."/>
        </authorList>
    </citation>
    <scope>NUCLEOTIDE SEQUENCE</scope>
    <source>
        <strain evidence="1">MELC-2E11</strain>
        <tissue evidence="1">Siphon/mantle</tissue>
    </source>
</reference>
<protein>
    <submittedName>
        <fullName evidence="1">Uncharacterized protein</fullName>
    </submittedName>
</protein>
<gene>
    <name evidence="1" type="ORF">MAR_002627</name>
</gene>
<dbReference type="EMBL" id="CP111027">
    <property type="protein sequence ID" value="WAR29059.1"/>
    <property type="molecule type" value="Genomic_DNA"/>
</dbReference>
<keyword evidence="2" id="KW-1185">Reference proteome</keyword>
<accession>A0ABY7G6S6</accession>
<dbReference type="Proteomes" id="UP001164746">
    <property type="component" value="Chromosome 16"/>
</dbReference>